<sequence length="306" mass="34802">MAAVAPGTAWTFEALPDIFENYGAASYDGLYTFKFNKVATQPRLALLRRAYPTDDPAAADQRDWTRLAAYVRSLNEQAPDGVRYKVLYLTRHGLGYHNQKHTEVGTREWEDNWALKDGDGVNTWFDSFLTPAGEQQARELSKLWETLTTADNAPYPQSFYTSPMARCLQTTELAFAPLRPPFRATVKEALRERYTMHTCDKRRPRSWVEAEWGPRGYAVEREGFPEEDQMRALGRPETDEEHTARKQKALEEIFEADEGEFISLSIHSIAIRAVQAACNADLFRVREGSSIAMLVKGEKLVNGEKL</sequence>
<gene>
    <name evidence="1" type="ORF">CSOL1703_00009796</name>
</gene>
<name>A0A9N9W0K1_9HYPO</name>
<dbReference type="InterPro" id="IPR029033">
    <property type="entry name" value="His_PPase_superfam"/>
</dbReference>
<dbReference type="Pfam" id="PF00300">
    <property type="entry name" value="His_Phos_1"/>
    <property type="match status" value="1"/>
</dbReference>
<dbReference type="PANTHER" id="PTHR48100">
    <property type="entry name" value="BROAD-SPECIFICITY PHOSPHATASE YOR283W-RELATED"/>
    <property type="match status" value="1"/>
</dbReference>
<organism evidence="1 2">
    <name type="scientific">Clonostachys solani</name>
    <dbReference type="NCBI Taxonomy" id="160281"/>
    <lineage>
        <taxon>Eukaryota</taxon>
        <taxon>Fungi</taxon>
        <taxon>Dikarya</taxon>
        <taxon>Ascomycota</taxon>
        <taxon>Pezizomycotina</taxon>
        <taxon>Sordariomycetes</taxon>
        <taxon>Hypocreomycetidae</taxon>
        <taxon>Hypocreales</taxon>
        <taxon>Bionectriaceae</taxon>
        <taxon>Clonostachys</taxon>
    </lineage>
</organism>
<evidence type="ECO:0000313" key="2">
    <source>
        <dbReference type="Proteomes" id="UP000775872"/>
    </source>
</evidence>
<reference evidence="1" key="1">
    <citation type="submission" date="2021-10" db="EMBL/GenBank/DDBJ databases">
        <authorList>
            <person name="Piombo E."/>
        </authorList>
    </citation>
    <scope>NUCLEOTIDE SEQUENCE</scope>
</reference>
<keyword evidence="2" id="KW-1185">Reference proteome</keyword>
<comment type="caution">
    <text evidence="1">The sequence shown here is derived from an EMBL/GenBank/DDBJ whole genome shotgun (WGS) entry which is preliminary data.</text>
</comment>
<dbReference type="AlphaFoldDB" id="A0A9N9W0K1"/>
<dbReference type="PANTHER" id="PTHR48100:SF1">
    <property type="entry name" value="HISTIDINE PHOSPHATASE FAMILY PROTEIN-RELATED"/>
    <property type="match status" value="1"/>
</dbReference>
<accession>A0A9N9W0K1</accession>
<dbReference type="InterPro" id="IPR013078">
    <property type="entry name" value="His_Pase_superF_clade-1"/>
</dbReference>
<dbReference type="CDD" id="cd07067">
    <property type="entry name" value="HP_PGM_like"/>
    <property type="match status" value="1"/>
</dbReference>
<proteinExistence type="predicted"/>
<dbReference type="GO" id="GO:0005737">
    <property type="term" value="C:cytoplasm"/>
    <property type="evidence" value="ECO:0007669"/>
    <property type="project" value="TreeGrafter"/>
</dbReference>
<protein>
    <recommendedName>
        <fullName evidence="3">Phosphoglycerate mutase</fullName>
    </recommendedName>
</protein>
<dbReference type="EMBL" id="CABFOC020000005">
    <property type="protein sequence ID" value="CAH0044049.1"/>
    <property type="molecule type" value="Genomic_DNA"/>
</dbReference>
<dbReference type="Gene3D" id="3.40.50.1240">
    <property type="entry name" value="Phosphoglycerate mutase-like"/>
    <property type="match status" value="1"/>
</dbReference>
<evidence type="ECO:0000313" key="1">
    <source>
        <dbReference type="EMBL" id="CAH0044049.1"/>
    </source>
</evidence>
<dbReference type="SMART" id="SM00855">
    <property type="entry name" value="PGAM"/>
    <property type="match status" value="1"/>
</dbReference>
<dbReference type="SUPFAM" id="SSF53254">
    <property type="entry name" value="Phosphoglycerate mutase-like"/>
    <property type="match status" value="1"/>
</dbReference>
<evidence type="ECO:0008006" key="3">
    <source>
        <dbReference type="Google" id="ProtNLM"/>
    </source>
</evidence>
<dbReference type="OrthoDB" id="496981at2759"/>
<dbReference type="Proteomes" id="UP000775872">
    <property type="component" value="Unassembled WGS sequence"/>
</dbReference>
<dbReference type="InterPro" id="IPR050275">
    <property type="entry name" value="PGM_Phosphatase"/>
</dbReference>
<dbReference type="GO" id="GO:0016791">
    <property type="term" value="F:phosphatase activity"/>
    <property type="evidence" value="ECO:0007669"/>
    <property type="project" value="TreeGrafter"/>
</dbReference>